<evidence type="ECO:0000313" key="3">
    <source>
        <dbReference type="EMBL" id="QXJ29845.1"/>
    </source>
</evidence>
<dbReference type="OrthoDB" id="372084at2157"/>
<evidence type="ECO:0000313" key="4">
    <source>
        <dbReference type="Proteomes" id="UP000694018"/>
    </source>
</evidence>
<dbReference type="EMBL" id="CP077717">
    <property type="protein sequence ID" value="QXJ29845.1"/>
    <property type="molecule type" value="Genomic_DNA"/>
</dbReference>
<dbReference type="KEGG" id="sshi:J5U23_02731"/>
<dbReference type="EC" id="3.5.4.26" evidence="3"/>
<evidence type="ECO:0000256" key="1">
    <source>
        <dbReference type="ARBA" id="ARBA00022801"/>
    </source>
</evidence>
<dbReference type="Proteomes" id="UP000694018">
    <property type="component" value="Chromosome"/>
</dbReference>
<accession>A0A8F5BR71</accession>
<dbReference type="GeneID" id="65564206"/>
<dbReference type="PANTHER" id="PTHR43794:SF11">
    <property type="entry name" value="AMIDOHYDROLASE-RELATED DOMAIN-CONTAINING PROTEIN"/>
    <property type="match status" value="1"/>
</dbReference>
<dbReference type="CDD" id="cd01298">
    <property type="entry name" value="ATZ_TRZ_like"/>
    <property type="match status" value="1"/>
</dbReference>
<dbReference type="PANTHER" id="PTHR43794">
    <property type="entry name" value="AMINOHYDROLASE SSNA-RELATED"/>
    <property type="match status" value="1"/>
</dbReference>
<dbReference type="RefSeq" id="WP_218266388.1">
    <property type="nucleotide sequence ID" value="NZ_CP077717.1"/>
</dbReference>
<evidence type="ECO:0000259" key="2">
    <source>
        <dbReference type="Pfam" id="PF01979"/>
    </source>
</evidence>
<dbReference type="InterPro" id="IPR006680">
    <property type="entry name" value="Amidohydro-rel"/>
</dbReference>
<keyword evidence="1 3" id="KW-0378">Hydrolase</keyword>
<name>A0A8F5BR71_SACSH</name>
<sequence>MQIRNNRYTLKNCRFIVNYDKIFENTNIVIQDGYIKNLGREVEGDEFDCSEYVAIPGLVNAHTHTPMIALRGYYDDAELTEWLEKMWEFEKVFKTNEMNIASELAVMEMLSKGTTAFIDMYFNPEGVKEIAEKYGIRAYAGYTFLNRLFDPHEIDKKQRQLKASELFKPIVNVHSIYSTSVDTLKLANQLAEETNSWIHIHVSETRSEIYEIKKKYGKFPVELLNELRIVRKAQLVHLGWVANWELQYVTNATHCPTSNMKLATAGFFPFKELIESGVNVTIGTDGAASNNSLDMFREMKNAVLLQRYSYWDAGIKAYHVFKAATENGYKLINLKGGKIEEGYIADIVLLKKDKLYPLKKDRILSNIVYYSVGEHVGKVIVNGRIVYDENVEREFDKRRRELLGLLDKIIP</sequence>
<gene>
    <name evidence="3" type="ORF">J5U23_02731</name>
</gene>
<feature type="domain" description="Amidohydrolase-related" evidence="2">
    <location>
        <begin position="54"/>
        <end position="386"/>
    </location>
</feature>
<organism evidence="3 4">
    <name type="scientific">Saccharolobus shibatae (strain ATCC 51178 / DSM 5389 / JCM 8931 / NBRC 15437 / B12)</name>
    <name type="common">Sulfolobus shibatae</name>
    <dbReference type="NCBI Taxonomy" id="523848"/>
    <lineage>
        <taxon>Archaea</taxon>
        <taxon>Thermoproteota</taxon>
        <taxon>Thermoprotei</taxon>
        <taxon>Sulfolobales</taxon>
        <taxon>Sulfolobaceae</taxon>
        <taxon>Saccharolobus</taxon>
    </lineage>
</organism>
<dbReference type="AlphaFoldDB" id="A0A8F5BR71"/>
<proteinExistence type="predicted"/>
<dbReference type="GO" id="GO:0008835">
    <property type="term" value="F:diaminohydroxyphosphoribosylaminopyrimidine deaminase activity"/>
    <property type="evidence" value="ECO:0007669"/>
    <property type="project" value="UniProtKB-EC"/>
</dbReference>
<protein>
    <submittedName>
        <fullName evidence="3">Pyrimidine deaminase archaeal predicted type 2</fullName>
        <ecNumber evidence="3">3.5.4.26</ecNumber>
    </submittedName>
</protein>
<dbReference type="Pfam" id="PF01979">
    <property type="entry name" value="Amidohydro_1"/>
    <property type="match status" value="1"/>
</dbReference>
<reference evidence="3" key="1">
    <citation type="journal article" date="2021" name="Environ. Microbiol.">
        <title>New insights into the diversity and evolution of the archaeal mobilome from three complete genomes of Saccharolobus shibatae.</title>
        <authorList>
            <person name="Medvedeva S."/>
            <person name="Brandt D."/>
            <person name="Cvirkaite-Krupovic V."/>
            <person name="Liu Y."/>
            <person name="Severinov K."/>
            <person name="Ishino S."/>
            <person name="Ishino Y."/>
            <person name="Prangishvili D."/>
            <person name="Kalinowski J."/>
            <person name="Krupovic M."/>
        </authorList>
    </citation>
    <scope>NUCLEOTIDE SEQUENCE</scope>
    <source>
        <strain evidence="3">B12</strain>
    </source>
</reference>
<dbReference type="InterPro" id="IPR050287">
    <property type="entry name" value="MTA/SAH_deaminase"/>
</dbReference>